<comment type="caution">
    <text evidence="3">The sequence shown here is derived from an EMBL/GenBank/DDBJ whole genome shotgun (WGS) entry which is preliminary data.</text>
</comment>
<protein>
    <recommendedName>
        <fullName evidence="5">Tetratricopeptide repeat protein</fullName>
    </recommendedName>
</protein>
<reference evidence="3 4" key="1">
    <citation type="submission" date="2021-04" db="EMBL/GenBank/DDBJ databases">
        <authorList>
            <person name="Ivanova A."/>
        </authorList>
    </citation>
    <scope>NUCLEOTIDE SEQUENCE [LARGE SCALE GENOMIC DNA]</scope>
    <source>
        <strain evidence="3 4">G18</strain>
    </source>
</reference>
<gene>
    <name evidence="3" type="ORF">J8F10_37195</name>
</gene>
<evidence type="ECO:0000256" key="2">
    <source>
        <dbReference type="SAM" id="SignalP"/>
    </source>
</evidence>
<feature type="signal peptide" evidence="2">
    <location>
        <begin position="1"/>
        <end position="25"/>
    </location>
</feature>
<dbReference type="RefSeq" id="WP_210663370.1">
    <property type="nucleotide sequence ID" value="NZ_JAGKQQ010000002.1"/>
</dbReference>
<proteinExistence type="predicted"/>
<accession>A0ABS5C4I1</accession>
<feature type="compositionally biased region" description="Pro residues" evidence="1">
    <location>
        <begin position="73"/>
        <end position="87"/>
    </location>
</feature>
<keyword evidence="4" id="KW-1185">Reference proteome</keyword>
<name>A0ABS5C4I1_9BACT</name>
<evidence type="ECO:0000256" key="1">
    <source>
        <dbReference type="SAM" id="MobiDB-lite"/>
    </source>
</evidence>
<evidence type="ECO:0008006" key="5">
    <source>
        <dbReference type="Google" id="ProtNLM"/>
    </source>
</evidence>
<evidence type="ECO:0000313" key="4">
    <source>
        <dbReference type="Proteomes" id="UP000676565"/>
    </source>
</evidence>
<feature type="chain" id="PRO_5046464755" description="Tetratricopeptide repeat protein" evidence="2">
    <location>
        <begin position="26"/>
        <end position="204"/>
    </location>
</feature>
<feature type="region of interest" description="Disordered" evidence="1">
    <location>
        <begin position="68"/>
        <end position="99"/>
    </location>
</feature>
<organism evidence="3 4">
    <name type="scientific">Gemmata palustris</name>
    <dbReference type="NCBI Taxonomy" id="2822762"/>
    <lineage>
        <taxon>Bacteria</taxon>
        <taxon>Pseudomonadati</taxon>
        <taxon>Planctomycetota</taxon>
        <taxon>Planctomycetia</taxon>
        <taxon>Gemmatales</taxon>
        <taxon>Gemmataceae</taxon>
        <taxon>Gemmata</taxon>
    </lineage>
</organism>
<keyword evidence="2" id="KW-0732">Signal</keyword>
<dbReference type="Proteomes" id="UP000676565">
    <property type="component" value="Unassembled WGS sequence"/>
</dbReference>
<sequence length="204" mass="21835">MRFAMYRVLVLGAFLIPCVAAGVTAQPPSVADKLKTDTAALAGERAAAESTSTERAKLQADLRRLIDRLEKNPPGPGPVVPPGPISPPKTKDKEPGAGGAAVDKLRYAMNLVLNNEIEAALNGFRQIDLQSLAPEDRAFARFMTASCLRRQGRTAEALPIYREVGDGGEDSFIASSAVSQVSLIRTGEELQAQLAQLRARPKSR</sequence>
<dbReference type="EMBL" id="JAGKQQ010000002">
    <property type="protein sequence ID" value="MBP3960892.1"/>
    <property type="molecule type" value="Genomic_DNA"/>
</dbReference>
<evidence type="ECO:0000313" key="3">
    <source>
        <dbReference type="EMBL" id="MBP3960892.1"/>
    </source>
</evidence>